<feature type="transmembrane region" description="Helical" evidence="6">
    <location>
        <begin position="243"/>
        <end position="262"/>
    </location>
</feature>
<evidence type="ECO:0000256" key="2">
    <source>
        <dbReference type="ARBA" id="ARBA00022475"/>
    </source>
</evidence>
<feature type="transmembrane region" description="Helical" evidence="6">
    <location>
        <begin position="87"/>
        <end position="112"/>
    </location>
</feature>
<dbReference type="EMBL" id="VWXX01000015">
    <property type="protein sequence ID" value="KAA6184826.1"/>
    <property type="molecule type" value="Genomic_DNA"/>
</dbReference>
<evidence type="ECO:0000256" key="1">
    <source>
        <dbReference type="ARBA" id="ARBA00004651"/>
    </source>
</evidence>
<evidence type="ECO:0000313" key="8">
    <source>
        <dbReference type="Proteomes" id="UP000322981"/>
    </source>
</evidence>
<feature type="transmembrane region" description="Helical" evidence="6">
    <location>
        <begin position="306"/>
        <end position="327"/>
    </location>
</feature>
<keyword evidence="3 6" id="KW-0812">Transmembrane</keyword>
<feature type="transmembrane region" description="Helical" evidence="6">
    <location>
        <begin position="124"/>
        <end position="144"/>
    </location>
</feature>
<dbReference type="Proteomes" id="UP000322981">
    <property type="component" value="Unassembled WGS sequence"/>
</dbReference>
<keyword evidence="4 6" id="KW-1133">Transmembrane helix</keyword>
<keyword evidence="8" id="KW-1185">Reference proteome</keyword>
<organism evidence="7 8">
    <name type="scientific">Thiohalocapsa marina</name>
    <dbReference type="NCBI Taxonomy" id="424902"/>
    <lineage>
        <taxon>Bacteria</taxon>
        <taxon>Pseudomonadati</taxon>
        <taxon>Pseudomonadota</taxon>
        <taxon>Gammaproteobacteria</taxon>
        <taxon>Chromatiales</taxon>
        <taxon>Chromatiaceae</taxon>
        <taxon>Thiohalocapsa</taxon>
    </lineage>
</organism>
<dbReference type="PANTHER" id="PTHR30250">
    <property type="entry name" value="PST FAMILY PREDICTED COLANIC ACID TRANSPORTER"/>
    <property type="match status" value="1"/>
</dbReference>
<proteinExistence type="predicted"/>
<keyword evidence="2" id="KW-1003">Cell membrane</keyword>
<evidence type="ECO:0000256" key="3">
    <source>
        <dbReference type="ARBA" id="ARBA00022692"/>
    </source>
</evidence>
<feature type="transmembrane region" description="Helical" evidence="6">
    <location>
        <begin position="456"/>
        <end position="473"/>
    </location>
</feature>
<dbReference type="OrthoDB" id="3831435at2"/>
<comment type="subcellular location">
    <subcellularLocation>
        <location evidence="1">Cell membrane</location>
        <topology evidence="1">Multi-pass membrane protein</topology>
    </subcellularLocation>
</comment>
<accession>A0A5M8FM87</accession>
<name>A0A5M8FM87_9GAMM</name>
<sequence length="479" mass="51529">MITQAKTHLRRLLPKNAFARGVSVLVGGTAGAQLLTILAAPLLTRLYGPEDFGLVAVYGSLLALIGVISSLRYELAIPLPEDDGEAANVAALSLILVGIMTLLTGVLVLLLQQPIAEVLGVPQLAPYLWLLPVGVLLGGAYNVFNYWSVRTKRFSTIAETKIRQSLTSIAIQFAAFKLGGLGLLLAQVAGQSVGTTRLARPALASAGFKQVSWQGIVTAAGRYRRFPAFTTWSGLVNTAGQQLPPVMFAAFFTVAAAGLYALTHRILMLPATFLGQAIGTVFFSHAADAKRDGTIGIMYRHLQDKLVQIGLPPAAIIMVSGPFLFSIVFGDEWRVAGEFAQWLAVGIFAGFVASPLSQVFTVTEKQEVGLILQIILFLLRLAGIAIGAWTSSIEITVALFSLASLFGYTLYLYMMPKYVGVALSELFRSLQKATLFSALVILPLLISYIVDSNMSIYFGLLLTLLAMLARYWVVAKPVI</sequence>
<dbReference type="AlphaFoldDB" id="A0A5M8FM87"/>
<evidence type="ECO:0000256" key="5">
    <source>
        <dbReference type="ARBA" id="ARBA00023136"/>
    </source>
</evidence>
<protein>
    <submittedName>
        <fullName evidence="7">Oligosaccharide flippase family protein</fullName>
    </submittedName>
</protein>
<feature type="transmembrane region" description="Helical" evidence="6">
    <location>
        <begin position="165"/>
        <end position="189"/>
    </location>
</feature>
<evidence type="ECO:0000313" key="7">
    <source>
        <dbReference type="EMBL" id="KAA6184826.1"/>
    </source>
</evidence>
<feature type="transmembrane region" description="Helical" evidence="6">
    <location>
        <begin position="395"/>
        <end position="413"/>
    </location>
</feature>
<dbReference type="RefSeq" id="WP_150093283.1">
    <property type="nucleotide sequence ID" value="NZ_VWXX01000015.1"/>
</dbReference>
<dbReference type="GO" id="GO:0005886">
    <property type="term" value="C:plasma membrane"/>
    <property type="evidence" value="ECO:0007669"/>
    <property type="project" value="UniProtKB-SubCell"/>
</dbReference>
<keyword evidence="5 6" id="KW-0472">Membrane</keyword>
<feature type="transmembrane region" description="Helical" evidence="6">
    <location>
        <begin position="55"/>
        <end position="75"/>
    </location>
</feature>
<dbReference type="InterPro" id="IPR050833">
    <property type="entry name" value="Poly_Biosynth_Transport"/>
</dbReference>
<feature type="transmembrane region" description="Helical" evidence="6">
    <location>
        <begin position="368"/>
        <end position="389"/>
    </location>
</feature>
<feature type="transmembrane region" description="Helical" evidence="6">
    <location>
        <begin position="21"/>
        <end position="43"/>
    </location>
</feature>
<gene>
    <name evidence="7" type="ORF">F2Q65_10965</name>
</gene>
<dbReference type="Pfam" id="PF13440">
    <property type="entry name" value="Polysacc_synt_3"/>
    <property type="match status" value="1"/>
</dbReference>
<dbReference type="PANTHER" id="PTHR30250:SF28">
    <property type="entry name" value="POLYSACCHARIDE BIOSYNTHESIS PROTEIN"/>
    <property type="match status" value="1"/>
</dbReference>
<evidence type="ECO:0000256" key="4">
    <source>
        <dbReference type="ARBA" id="ARBA00022989"/>
    </source>
</evidence>
<comment type="caution">
    <text evidence="7">The sequence shown here is derived from an EMBL/GenBank/DDBJ whole genome shotgun (WGS) entry which is preliminary data.</text>
</comment>
<reference evidence="7 8" key="1">
    <citation type="submission" date="2019-09" db="EMBL/GenBank/DDBJ databases">
        <title>Whole-genome sequence of the purple sulfur bacterium Thiohalocapsa marina DSM 19078.</title>
        <authorList>
            <person name="Kyndt J.A."/>
            <person name="Meyer T.E."/>
        </authorList>
    </citation>
    <scope>NUCLEOTIDE SEQUENCE [LARGE SCALE GENOMIC DNA]</scope>
    <source>
        <strain evidence="7 8">DSM 19078</strain>
    </source>
</reference>
<evidence type="ECO:0000256" key="6">
    <source>
        <dbReference type="SAM" id="Phobius"/>
    </source>
</evidence>
<feature type="transmembrane region" description="Helical" evidence="6">
    <location>
        <begin position="433"/>
        <end position="450"/>
    </location>
</feature>
<feature type="transmembrane region" description="Helical" evidence="6">
    <location>
        <begin position="339"/>
        <end position="356"/>
    </location>
</feature>